<gene>
    <name evidence="1" type="ORF">TMES_05645</name>
</gene>
<reference evidence="1 2" key="1">
    <citation type="submission" date="2014-03" db="EMBL/GenBank/DDBJ databases">
        <title>The draft genome sequence of Thalassospira mesophila JCM 18969.</title>
        <authorList>
            <person name="Lai Q."/>
            <person name="Shao Z."/>
        </authorList>
    </citation>
    <scope>NUCLEOTIDE SEQUENCE [LARGE SCALE GENOMIC DNA]</scope>
    <source>
        <strain evidence="1 2">JCM 18969</strain>
    </source>
</reference>
<dbReference type="AlphaFoldDB" id="A0A1Y2L219"/>
<sequence>MSLLLNPQGSGGLRAKSAGIAVKRSVRPIDPQGHSKGNGSGIIRLPGVSCLFPLTPGFVRAGG</sequence>
<dbReference type="Proteomes" id="UP000193391">
    <property type="component" value="Unassembled WGS sequence"/>
</dbReference>
<dbReference type="EMBL" id="JFKA01000002">
    <property type="protein sequence ID" value="OSQ39511.1"/>
    <property type="molecule type" value="Genomic_DNA"/>
</dbReference>
<name>A0A1Y2L219_9PROT</name>
<keyword evidence="2" id="KW-1185">Reference proteome</keyword>
<evidence type="ECO:0000313" key="1">
    <source>
        <dbReference type="EMBL" id="OSQ39511.1"/>
    </source>
</evidence>
<proteinExistence type="predicted"/>
<organism evidence="1 2">
    <name type="scientific">Thalassospira mesophila</name>
    <dbReference type="NCBI Taxonomy" id="1293891"/>
    <lineage>
        <taxon>Bacteria</taxon>
        <taxon>Pseudomonadati</taxon>
        <taxon>Pseudomonadota</taxon>
        <taxon>Alphaproteobacteria</taxon>
        <taxon>Rhodospirillales</taxon>
        <taxon>Thalassospiraceae</taxon>
        <taxon>Thalassospira</taxon>
    </lineage>
</organism>
<comment type="caution">
    <text evidence="1">The sequence shown here is derived from an EMBL/GenBank/DDBJ whole genome shotgun (WGS) entry which is preliminary data.</text>
</comment>
<protein>
    <submittedName>
        <fullName evidence="1">Uncharacterized protein</fullName>
    </submittedName>
</protein>
<accession>A0A1Y2L219</accession>
<evidence type="ECO:0000313" key="2">
    <source>
        <dbReference type="Proteomes" id="UP000193391"/>
    </source>
</evidence>